<feature type="transmembrane region" description="Helical" evidence="6">
    <location>
        <begin position="209"/>
        <end position="227"/>
    </location>
</feature>
<feature type="transmembrane region" description="Helical" evidence="6">
    <location>
        <begin position="62"/>
        <end position="81"/>
    </location>
</feature>
<gene>
    <name evidence="6" type="primary">nhaA</name>
    <name evidence="7" type="ORF">NC99_33640</name>
</gene>
<feature type="transmembrane region" description="Helical" evidence="6">
    <location>
        <begin position="102"/>
        <end position="120"/>
    </location>
</feature>
<dbReference type="EMBL" id="LGIA01000176">
    <property type="protein sequence ID" value="KOH43868.1"/>
    <property type="molecule type" value="Genomic_DNA"/>
</dbReference>
<feature type="transmembrane region" description="Helical" evidence="6">
    <location>
        <begin position="21"/>
        <end position="42"/>
    </location>
</feature>
<organism evidence="7 8">
    <name type="scientific">Sunxiuqinia dokdonensis</name>
    <dbReference type="NCBI Taxonomy" id="1409788"/>
    <lineage>
        <taxon>Bacteria</taxon>
        <taxon>Pseudomonadati</taxon>
        <taxon>Bacteroidota</taxon>
        <taxon>Bacteroidia</taxon>
        <taxon>Marinilabiliales</taxon>
        <taxon>Prolixibacteraceae</taxon>
        <taxon>Sunxiuqinia</taxon>
    </lineage>
</organism>
<feature type="transmembrane region" description="Helical" evidence="6">
    <location>
        <begin position="333"/>
        <end position="353"/>
    </location>
</feature>
<feature type="transmembrane region" description="Helical" evidence="6">
    <location>
        <begin position="302"/>
        <end position="321"/>
    </location>
</feature>
<dbReference type="Proteomes" id="UP000036958">
    <property type="component" value="Unassembled WGS sequence"/>
</dbReference>
<accession>A0A0L8V684</accession>
<reference evidence="8" key="1">
    <citation type="submission" date="2015-07" db="EMBL/GenBank/DDBJ databases">
        <title>Genome sequencing of Sunxiuqinia dokdonensis strain SK.</title>
        <authorList>
            <person name="Ahn S."/>
            <person name="Kim B.-C."/>
        </authorList>
    </citation>
    <scope>NUCLEOTIDE SEQUENCE [LARGE SCALE GENOMIC DNA]</scope>
    <source>
        <strain evidence="8">SK</strain>
    </source>
</reference>
<evidence type="ECO:0000256" key="1">
    <source>
        <dbReference type="ARBA" id="ARBA00004429"/>
    </source>
</evidence>
<feature type="transmembrane region" description="Helical" evidence="6">
    <location>
        <begin position="406"/>
        <end position="425"/>
    </location>
</feature>
<keyword evidence="8" id="KW-1185">Reference proteome</keyword>
<comment type="subcellular location">
    <subcellularLocation>
        <location evidence="1">Cell inner membrane</location>
        <topology evidence="1">Multi-pass membrane protein</topology>
    </subcellularLocation>
    <subcellularLocation>
        <location evidence="6">Cell membrane</location>
        <topology evidence="6">Multi-pass membrane protein</topology>
    </subcellularLocation>
</comment>
<dbReference type="RefSeq" id="WP_053185569.1">
    <property type="nucleotide sequence ID" value="NZ_LGIA01000176.1"/>
</dbReference>
<comment type="catalytic activity">
    <reaction evidence="6">
        <text>Na(+)(in) + 2 H(+)(out) = Na(+)(out) + 2 H(+)(in)</text>
        <dbReference type="Rhea" id="RHEA:29251"/>
        <dbReference type="ChEBI" id="CHEBI:15378"/>
        <dbReference type="ChEBI" id="CHEBI:29101"/>
    </reaction>
</comment>
<evidence type="ECO:0000256" key="5">
    <source>
        <dbReference type="ARBA" id="ARBA00023136"/>
    </source>
</evidence>
<evidence type="ECO:0000313" key="7">
    <source>
        <dbReference type="EMBL" id="KOH43868.1"/>
    </source>
</evidence>
<keyword evidence="6" id="KW-0406">Ion transport</keyword>
<keyword evidence="4 6" id="KW-1133">Transmembrane helix</keyword>
<dbReference type="InterPro" id="IPR004670">
    <property type="entry name" value="NhaA"/>
</dbReference>
<keyword evidence="6" id="KW-0050">Antiport</keyword>
<evidence type="ECO:0000256" key="2">
    <source>
        <dbReference type="ARBA" id="ARBA00022475"/>
    </source>
</evidence>
<protein>
    <recommendedName>
        <fullName evidence="6">Na(+)/H(+) antiporter NhaA</fullName>
    </recommendedName>
    <alternativeName>
        <fullName evidence="6">Sodium/proton antiporter NhaA</fullName>
    </alternativeName>
</protein>
<evidence type="ECO:0000256" key="3">
    <source>
        <dbReference type="ARBA" id="ARBA00022692"/>
    </source>
</evidence>
<name>A0A0L8V684_9BACT</name>
<evidence type="ECO:0000256" key="6">
    <source>
        <dbReference type="HAMAP-Rule" id="MF_01844"/>
    </source>
</evidence>
<keyword evidence="6" id="KW-0915">Sodium</keyword>
<evidence type="ECO:0000256" key="4">
    <source>
        <dbReference type="ARBA" id="ARBA00022989"/>
    </source>
</evidence>
<keyword evidence="6" id="KW-0813">Transport</keyword>
<dbReference type="GO" id="GO:0005886">
    <property type="term" value="C:plasma membrane"/>
    <property type="evidence" value="ECO:0007669"/>
    <property type="project" value="UniProtKB-SubCell"/>
</dbReference>
<dbReference type="InterPro" id="IPR023171">
    <property type="entry name" value="Na/H_antiporter_dom_sf"/>
</dbReference>
<keyword evidence="6" id="KW-0739">Sodium transport</keyword>
<dbReference type="OrthoDB" id="9808135at2"/>
<dbReference type="Gene3D" id="1.20.1530.10">
    <property type="entry name" value="Na+/H+ antiporter like domain"/>
    <property type="match status" value="1"/>
</dbReference>
<dbReference type="PANTHER" id="PTHR30341">
    <property type="entry name" value="SODIUM ION/PROTON ANTIPORTER NHAA-RELATED"/>
    <property type="match status" value="1"/>
</dbReference>
<dbReference type="NCBIfam" id="TIGR00773">
    <property type="entry name" value="NhaA"/>
    <property type="match status" value="1"/>
</dbReference>
<dbReference type="Pfam" id="PF06965">
    <property type="entry name" value="Na_H_antiport_1"/>
    <property type="match status" value="1"/>
</dbReference>
<keyword evidence="5 6" id="KW-0472">Membrane</keyword>
<dbReference type="AlphaFoldDB" id="A0A0L8V684"/>
<dbReference type="PANTHER" id="PTHR30341:SF0">
    <property type="entry name" value="NA(+)_H(+) ANTIPORTER NHAA"/>
    <property type="match status" value="1"/>
</dbReference>
<dbReference type="GO" id="GO:0015385">
    <property type="term" value="F:sodium:proton antiporter activity"/>
    <property type="evidence" value="ECO:0007669"/>
    <property type="project" value="UniProtKB-UniRule"/>
</dbReference>
<keyword evidence="3 6" id="KW-0812">Transmembrane</keyword>
<comment type="caution">
    <text evidence="7">The sequence shown here is derived from an EMBL/GenBank/DDBJ whole genome shotgun (WGS) entry which is preliminary data.</text>
</comment>
<evidence type="ECO:0000313" key="8">
    <source>
        <dbReference type="Proteomes" id="UP000036958"/>
    </source>
</evidence>
<dbReference type="STRING" id="1409788.NC99_33640"/>
<feature type="transmembrane region" description="Helical" evidence="6">
    <location>
        <begin position="182"/>
        <end position="202"/>
    </location>
</feature>
<sequence length="437" mass="47906">MIQKIITPFQKFVKIESFSGILLLFATILALVWANSPFAHLYESLWDYKMGFTSEGFTLSKPLILWVNDGLMAIFFFLIGLEIKRELLIGELNSVKKAAFPFFGALGGMIVPVALFLFLNTNPETAQGWGIPMATDIAFSLAILNVLGKRVPLALKVFLTAFAIIDDLGAVIAIAVFYSSGIYWSLLFYAFGLLALLFLLSYLKVYSKYVFFIVGVVVWVLFLKSGIHPTIAGVLMAFTIPISQRVDVRSYTESISGVLQGLKVSKEQTVPILTHDQIEQLDELEDMTGRVQSPLQHLEHRLHNWVAYLVIPVFALANAGITISTDVQLDTSLILHIVIGLFVGKGVGVSLFAIMGKKLKLVDFPEGVNYRNIIGVALLAGVGFTMSIFISNLAFTDPAIADSAKVGILVGSFISGLAGYSFLYFNSKTKAANTEES</sequence>
<dbReference type="PATRIC" id="fig|1409788.3.peg.3447"/>
<feature type="transmembrane region" description="Helical" evidence="6">
    <location>
        <begin position="126"/>
        <end position="147"/>
    </location>
</feature>
<dbReference type="GO" id="GO:0006885">
    <property type="term" value="P:regulation of pH"/>
    <property type="evidence" value="ECO:0007669"/>
    <property type="project" value="UniProtKB-UniRule"/>
</dbReference>
<feature type="transmembrane region" description="Helical" evidence="6">
    <location>
        <begin position="154"/>
        <end position="176"/>
    </location>
</feature>
<feature type="transmembrane region" description="Helical" evidence="6">
    <location>
        <begin position="373"/>
        <end position="394"/>
    </location>
</feature>
<proteinExistence type="inferred from homology"/>
<dbReference type="HAMAP" id="MF_01844">
    <property type="entry name" value="NhaA"/>
    <property type="match status" value="1"/>
</dbReference>
<comment type="similarity">
    <text evidence="6">Belongs to the NhaA Na(+)/H(+) (TC 2.A.33) antiporter family.</text>
</comment>
<comment type="function">
    <text evidence="6">Na(+)/H(+) antiporter that extrudes sodium in exchange for external protons.</text>
</comment>
<keyword evidence="2 6" id="KW-1003">Cell membrane</keyword>